<dbReference type="GO" id="GO:0022857">
    <property type="term" value="F:transmembrane transporter activity"/>
    <property type="evidence" value="ECO:0007669"/>
    <property type="project" value="InterPro"/>
</dbReference>
<dbReference type="GO" id="GO:0005886">
    <property type="term" value="C:plasma membrane"/>
    <property type="evidence" value="ECO:0007669"/>
    <property type="project" value="UniProtKB-SubCell"/>
</dbReference>
<keyword evidence="4 7" id="KW-0812">Transmembrane</keyword>
<feature type="transmembrane region" description="Helical" evidence="7">
    <location>
        <begin position="46"/>
        <end position="65"/>
    </location>
</feature>
<evidence type="ECO:0000259" key="8">
    <source>
        <dbReference type="PROSITE" id="PS50850"/>
    </source>
</evidence>
<dbReference type="CDD" id="cd17329">
    <property type="entry name" value="MFS_MdtH_MDR_like"/>
    <property type="match status" value="1"/>
</dbReference>
<dbReference type="Pfam" id="PF07690">
    <property type="entry name" value="MFS_1"/>
    <property type="match status" value="1"/>
</dbReference>
<dbReference type="Gene3D" id="1.20.1250.20">
    <property type="entry name" value="MFS general substrate transporter like domains"/>
    <property type="match status" value="1"/>
</dbReference>
<feature type="transmembrane region" description="Helical" evidence="7">
    <location>
        <begin position="338"/>
        <end position="364"/>
    </location>
</feature>
<comment type="subcellular location">
    <subcellularLocation>
        <location evidence="1">Cell membrane</location>
        <topology evidence="1">Multi-pass membrane protein</topology>
    </subcellularLocation>
</comment>
<feature type="transmembrane region" description="Helical" evidence="7">
    <location>
        <begin position="95"/>
        <end position="112"/>
    </location>
</feature>
<feature type="domain" description="Major facilitator superfamily (MFS) profile" evidence="8">
    <location>
        <begin position="7"/>
        <end position="391"/>
    </location>
</feature>
<evidence type="ECO:0000256" key="3">
    <source>
        <dbReference type="ARBA" id="ARBA00022475"/>
    </source>
</evidence>
<feature type="transmembrane region" description="Helical" evidence="7">
    <location>
        <begin position="304"/>
        <end position="326"/>
    </location>
</feature>
<keyword evidence="10" id="KW-1185">Reference proteome</keyword>
<feature type="transmembrane region" description="Helical" evidence="7">
    <location>
        <begin position="249"/>
        <end position="272"/>
    </location>
</feature>
<keyword evidence="5 7" id="KW-1133">Transmembrane helix</keyword>
<dbReference type="InterPro" id="IPR011701">
    <property type="entry name" value="MFS"/>
</dbReference>
<keyword evidence="6 7" id="KW-0472">Membrane</keyword>
<protein>
    <submittedName>
        <fullName evidence="9">Predicted arabinose efflux permease, MFS family</fullName>
    </submittedName>
</protein>
<keyword evidence="2" id="KW-0813">Transport</keyword>
<evidence type="ECO:0000256" key="7">
    <source>
        <dbReference type="SAM" id="Phobius"/>
    </source>
</evidence>
<dbReference type="Proteomes" id="UP000198915">
    <property type="component" value="Unassembled WGS sequence"/>
</dbReference>
<dbReference type="SUPFAM" id="SSF103473">
    <property type="entry name" value="MFS general substrate transporter"/>
    <property type="match status" value="1"/>
</dbReference>
<evidence type="ECO:0000313" key="10">
    <source>
        <dbReference type="Proteomes" id="UP000198915"/>
    </source>
</evidence>
<dbReference type="PANTHER" id="PTHR43414">
    <property type="entry name" value="MULTIDRUG RESISTANCE PROTEIN MDTG"/>
    <property type="match status" value="1"/>
</dbReference>
<feature type="transmembrane region" description="Helical" evidence="7">
    <location>
        <begin position="211"/>
        <end position="229"/>
    </location>
</feature>
<feature type="transmembrane region" description="Helical" evidence="7">
    <location>
        <begin position="133"/>
        <end position="155"/>
    </location>
</feature>
<dbReference type="EMBL" id="FORT01000027">
    <property type="protein sequence ID" value="SFK99220.1"/>
    <property type="molecule type" value="Genomic_DNA"/>
</dbReference>
<evidence type="ECO:0000256" key="6">
    <source>
        <dbReference type="ARBA" id="ARBA00023136"/>
    </source>
</evidence>
<dbReference type="PROSITE" id="PS50850">
    <property type="entry name" value="MFS"/>
    <property type="match status" value="1"/>
</dbReference>
<dbReference type="PANTHER" id="PTHR43414:SF1">
    <property type="entry name" value="PEPTIDE PERMEASE"/>
    <property type="match status" value="1"/>
</dbReference>
<organism evidence="9 10">
    <name type="scientific">Brevibacillus centrosporus</name>
    <dbReference type="NCBI Taxonomy" id="54910"/>
    <lineage>
        <taxon>Bacteria</taxon>
        <taxon>Bacillati</taxon>
        <taxon>Bacillota</taxon>
        <taxon>Bacilli</taxon>
        <taxon>Bacillales</taxon>
        <taxon>Paenibacillaceae</taxon>
        <taxon>Brevibacillus</taxon>
    </lineage>
</organism>
<keyword evidence="3" id="KW-1003">Cell membrane</keyword>
<dbReference type="InterPro" id="IPR020846">
    <property type="entry name" value="MFS_dom"/>
</dbReference>
<accession>A0A1I4E2K7</accession>
<feature type="transmembrane region" description="Helical" evidence="7">
    <location>
        <begin position="370"/>
        <end position="389"/>
    </location>
</feature>
<dbReference type="AlphaFoldDB" id="A0A1I4E2K7"/>
<evidence type="ECO:0000256" key="1">
    <source>
        <dbReference type="ARBA" id="ARBA00004651"/>
    </source>
</evidence>
<proteinExistence type="predicted"/>
<name>A0A1I4E2K7_9BACL</name>
<feature type="transmembrane region" description="Helical" evidence="7">
    <location>
        <begin position="161"/>
        <end position="180"/>
    </location>
</feature>
<gene>
    <name evidence="9" type="ORF">SAMN05518846_12743</name>
</gene>
<sequence length="405" mass="44241">MARFHPIVWCMISGTFLSRSATYMTMPFLAIFLYKSKGIDADITGAIIGVSFLVGTFSSFLGGVWSDRYGRFPVLILSLLGWCLTFAGYAFADSITSFFLISALNGFFRNIFEPTSKALLSDITKPEDQLTVFNARYFAINAGAAIGPIAGVYLGSAESTAPFFITSSAYALFLMLVIILKATYPMTSANEGQKARIGFQQAFGVVLRDRVFRSFLIGTMFLTAAYAHMESTLVQYMGNAPGFINGVQLLSYLITTNTIAVVTLQVPLLRFARRFSSMACLQIGTVFFAVSLVGFGVFHSLIPLILSMVMFTIGELLCFVMAEMVIQEIAPEHLRGTYFGASGFQFIGQSMGPWFGGVLLTHFGFSQGPLVFSILMIMTLLAVPMFVAAQKEQVKVKTVHVNGGI</sequence>
<dbReference type="STRING" id="1884381.SAMN05518846_12743"/>
<feature type="transmembrane region" description="Helical" evidence="7">
    <location>
        <begin position="7"/>
        <end position="34"/>
    </location>
</feature>
<dbReference type="InterPro" id="IPR036259">
    <property type="entry name" value="MFS_trans_sf"/>
</dbReference>
<evidence type="ECO:0000256" key="5">
    <source>
        <dbReference type="ARBA" id="ARBA00022989"/>
    </source>
</evidence>
<evidence type="ECO:0000256" key="2">
    <source>
        <dbReference type="ARBA" id="ARBA00022448"/>
    </source>
</evidence>
<reference evidence="10" key="1">
    <citation type="submission" date="2016-10" db="EMBL/GenBank/DDBJ databases">
        <authorList>
            <person name="Varghese N."/>
            <person name="Submissions S."/>
        </authorList>
    </citation>
    <scope>NUCLEOTIDE SEQUENCE [LARGE SCALE GENOMIC DNA]</scope>
    <source>
        <strain evidence="10">OK042</strain>
    </source>
</reference>
<evidence type="ECO:0000256" key="4">
    <source>
        <dbReference type="ARBA" id="ARBA00022692"/>
    </source>
</evidence>
<feature type="transmembrane region" description="Helical" evidence="7">
    <location>
        <begin position="72"/>
        <end position="89"/>
    </location>
</feature>
<feature type="transmembrane region" description="Helical" evidence="7">
    <location>
        <begin position="279"/>
        <end position="298"/>
    </location>
</feature>
<evidence type="ECO:0000313" key="9">
    <source>
        <dbReference type="EMBL" id="SFK99220.1"/>
    </source>
</evidence>